<comment type="caution">
    <text evidence="3">The sequence shown here is derived from an EMBL/GenBank/DDBJ whole genome shotgun (WGS) entry which is preliminary data.</text>
</comment>
<keyword evidence="2" id="KW-0812">Transmembrane</keyword>
<gene>
    <name evidence="3" type="ORF">GCM10007877_34530</name>
</gene>
<keyword evidence="2" id="KW-0472">Membrane</keyword>
<keyword evidence="4" id="KW-1185">Reference proteome</keyword>
<evidence type="ECO:0000313" key="4">
    <source>
        <dbReference type="Proteomes" id="UP001156870"/>
    </source>
</evidence>
<evidence type="ECO:0000313" key="3">
    <source>
        <dbReference type="EMBL" id="GLS27734.1"/>
    </source>
</evidence>
<evidence type="ECO:0000256" key="1">
    <source>
        <dbReference type="SAM" id="Coils"/>
    </source>
</evidence>
<protein>
    <recommendedName>
        <fullName evidence="5">Phage tail tape measure protein</fullName>
    </recommendedName>
</protein>
<evidence type="ECO:0008006" key="5">
    <source>
        <dbReference type="Google" id="ProtNLM"/>
    </source>
</evidence>
<feature type="coiled-coil region" evidence="1">
    <location>
        <begin position="351"/>
        <end position="378"/>
    </location>
</feature>
<keyword evidence="1" id="KW-0175">Coiled coil</keyword>
<evidence type="ECO:0000256" key="2">
    <source>
        <dbReference type="SAM" id="Phobius"/>
    </source>
</evidence>
<reference evidence="3 4" key="1">
    <citation type="journal article" date="2014" name="Int. J. Syst. Evol. Microbiol.">
        <title>Complete genome sequence of Corynebacterium casei LMG S-19264T (=DSM 44701T), isolated from a smear-ripened cheese.</title>
        <authorList>
            <consortium name="US DOE Joint Genome Institute (JGI-PGF)"/>
            <person name="Walter F."/>
            <person name="Albersmeier A."/>
            <person name="Kalinowski J."/>
            <person name="Ruckert C."/>
        </authorList>
    </citation>
    <scope>NUCLEOTIDE SEQUENCE [LARGE SCALE GENOMIC DNA]</scope>
    <source>
        <strain evidence="3 4">NBRC 110095</strain>
    </source>
</reference>
<accession>A0AA37T6J8</accession>
<sequence>MASGTLATLTVDFVTNTAGLSTGLRKAANDSRHWSRNTKKHFSSVSAASVAAVAATTAAVSALVIKQGDALLQLQSYATLANTSVADLEAYAFATSRVGIETEKLADISKDTQDKIGDFVATGGGEFKDFFEKVAPQVGLTATELQRMSGPDALIAVKKALDDANVSAGEQVFYLESLANNAALLMPLLEDNGSALREFAERGRELNGSISDVDAQSLIDAASNTREFEIAFNSLSRQVAANFAPMINSSLESITSMVTGLRDALADDSTKSIEYLVGEFDKVSDSIEQGGRAGIKARNQYRELLALLQEYSPLQIELARNTNALSDAQERLNELQAPRNSGRSRVRKEQIEAYKQRKAVIEGEVEALQLRNAELRKQVDLEVKSAQATEPQTAKIIPEVEQTIAALKKQAETTGMGQRALALYNAEQLNAAPAQLAAINQYHDLIEAKEKDLWLDNLRVQNSAANARAFEQLQVGLQTEEQHIADSYERRRNIILDNTQAGSEQQLSLLSQLQSQFSEQMLWGLPEPQYNYDQQLLDLESFYNQRLEVIRQQYGAGSELEIELTRRAEIAKQEIQTQSHLAQVGMASDFFGTLAGLSSAYSGEQSKTYRALFAASKIFAVAESTIKIQQGLSQAWSLGFPAGIPAAATVLSQTAGIISTIKNTKMQSFDGGGFTGYGPRSGGIDGKGGFPAILHPNETVMDHTKGQGSITKITIINNGQPKTAQVQQRGGEATITLDDVEDYLDNRIQRGQGLYSTMKDTFNLTPNAL</sequence>
<dbReference type="Proteomes" id="UP001156870">
    <property type="component" value="Unassembled WGS sequence"/>
</dbReference>
<dbReference type="EMBL" id="BSPD01000087">
    <property type="protein sequence ID" value="GLS27734.1"/>
    <property type="molecule type" value="Genomic_DNA"/>
</dbReference>
<dbReference type="RefSeq" id="WP_232593480.1">
    <property type="nucleotide sequence ID" value="NZ_BSPD01000087.1"/>
</dbReference>
<proteinExistence type="predicted"/>
<dbReference type="AlphaFoldDB" id="A0AA37T6J8"/>
<keyword evidence="2" id="KW-1133">Transmembrane helix</keyword>
<organism evidence="3 4">
    <name type="scientific">Marinibactrum halimedae</name>
    <dbReference type="NCBI Taxonomy" id="1444977"/>
    <lineage>
        <taxon>Bacteria</taxon>
        <taxon>Pseudomonadati</taxon>
        <taxon>Pseudomonadota</taxon>
        <taxon>Gammaproteobacteria</taxon>
        <taxon>Cellvibrionales</taxon>
        <taxon>Cellvibrionaceae</taxon>
        <taxon>Marinibactrum</taxon>
    </lineage>
</organism>
<name>A0AA37T6J8_9GAMM</name>
<feature type="transmembrane region" description="Helical" evidence="2">
    <location>
        <begin position="42"/>
        <end position="65"/>
    </location>
</feature>